<accession>A0A433VLX4</accession>
<feature type="transmembrane region" description="Helical" evidence="6">
    <location>
        <begin position="30"/>
        <end position="52"/>
    </location>
</feature>
<dbReference type="SUPFAM" id="SSF50182">
    <property type="entry name" value="Sm-like ribonucleoproteins"/>
    <property type="match status" value="1"/>
</dbReference>
<dbReference type="Gene3D" id="2.30.30.60">
    <property type="match status" value="1"/>
</dbReference>
<evidence type="ECO:0000256" key="4">
    <source>
        <dbReference type="ARBA" id="ARBA00022989"/>
    </source>
</evidence>
<evidence type="ECO:0000259" key="7">
    <source>
        <dbReference type="Pfam" id="PF00924"/>
    </source>
</evidence>
<dbReference type="GO" id="GO:0005886">
    <property type="term" value="C:plasma membrane"/>
    <property type="evidence" value="ECO:0007669"/>
    <property type="project" value="UniProtKB-SubCell"/>
</dbReference>
<comment type="caution">
    <text evidence="8">The sequence shown here is derived from an EMBL/GenBank/DDBJ whole genome shotgun (WGS) entry which is preliminary data.</text>
</comment>
<organism evidence="8 9">
    <name type="scientific">Dulcicalothrix desertica PCC 7102</name>
    <dbReference type="NCBI Taxonomy" id="232991"/>
    <lineage>
        <taxon>Bacteria</taxon>
        <taxon>Bacillati</taxon>
        <taxon>Cyanobacteriota</taxon>
        <taxon>Cyanophyceae</taxon>
        <taxon>Nostocales</taxon>
        <taxon>Calotrichaceae</taxon>
        <taxon>Dulcicalothrix</taxon>
    </lineage>
</organism>
<evidence type="ECO:0000313" key="8">
    <source>
        <dbReference type="EMBL" id="RUT07114.1"/>
    </source>
</evidence>
<evidence type="ECO:0000256" key="3">
    <source>
        <dbReference type="ARBA" id="ARBA00022692"/>
    </source>
</evidence>
<dbReference type="Proteomes" id="UP000271624">
    <property type="component" value="Unassembled WGS sequence"/>
</dbReference>
<dbReference type="Gene3D" id="1.10.287.1260">
    <property type="match status" value="1"/>
</dbReference>
<dbReference type="EMBL" id="RSCL01000005">
    <property type="protein sequence ID" value="RUT07114.1"/>
    <property type="molecule type" value="Genomic_DNA"/>
</dbReference>
<feature type="transmembrane region" description="Helical" evidence="6">
    <location>
        <begin position="109"/>
        <end position="126"/>
    </location>
</feature>
<keyword evidence="5 6" id="KW-0472">Membrane</keyword>
<evidence type="ECO:0000256" key="2">
    <source>
        <dbReference type="ARBA" id="ARBA00022475"/>
    </source>
</evidence>
<sequence length="372" mass="41394">MENQQQFLDAIKHTIIDYNINLTSIPILKILLFVLIIVITQASKHFFLSVIIRRLELLASEDKTSLDDELIEILKQPTGWLILLAGLWVGQLILAPELGVQITQLSGKIINFLAISIGAYIVYHVSPLLGKALRKFAASTETELDNLLLPYLPKLFQVAAILVVVIKASEILLGASASALIGLLGGAGVAFGLLIKDVIYDWFCTVIIFLDKLYQPGDRLIIAGIDGFANVLEIGLRSTKLRVAKWNSIQKIPNSKMITGIVENWTQNPSDKPSYGLNFTLKIDKLSAEQSAIIYQALQEIPKTIDLVSPNCQVRLQGIEANARVFRLRTFTDDFNKYHDAEAAINLAIIQMLEKQSIEELQVSLLVEIDKY</sequence>
<dbReference type="Pfam" id="PF00924">
    <property type="entry name" value="MS_channel_2nd"/>
    <property type="match status" value="1"/>
</dbReference>
<protein>
    <submittedName>
        <fullName evidence="8">Mechanosensitive ion channel protein MscL</fullName>
    </submittedName>
</protein>
<evidence type="ECO:0000256" key="5">
    <source>
        <dbReference type="ARBA" id="ARBA00023136"/>
    </source>
</evidence>
<dbReference type="InterPro" id="IPR010920">
    <property type="entry name" value="LSM_dom_sf"/>
</dbReference>
<reference evidence="8" key="1">
    <citation type="submission" date="2018-12" db="EMBL/GenBank/DDBJ databases">
        <authorList>
            <person name="Will S."/>
            <person name="Neumann-Schaal M."/>
            <person name="Henke P."/>
        </authorList>
    </citation>
    <scope>NUCLEOTIDE SEQUENCE</scope>
    <source>
        <strain evidence="8">PCC 7102</strain>
    </source>
</reference>
<feature type="transmembrane region" description="Helical" evidence="6">
    <location>
        <begin position="73"/>
        <end position="94"/>
    </location>
</feature>
<gene>
    <name evidence="8" type="ORF">DSM106972_023750</name>
</gene>
<dbReference type="AlphaFoldDB" id="A0A433VLX4"/>
<dbReference type="SUPFAM" id="SSF82689">
    <property type="entry name" value="Mechanosensitive channel protein MscS (YggB), C-terminal domain"/>
    <property type="match status" value="1"/>
</dbReference>
<evidence type="ECO:0000256" key="1">
    <source>
        <dbReference type="ARBA" id="ARBA00004651"/>
    </source>
</evidence>
<keyword evidence="2" id="KW-1003">Cell membrane</keyword>
<dbReference type="InterPro" id="IPR006685">
    <property type="entry name" value="MscS_channel_2nd"/>
</dbReference>
<dbReference type="PANTHER" id="PTHR30566:SF5">
    <property type="entry name" value="MECHANOSENSITIVE ION CHANNEL PROTEIN 1, MITOCHONDRIAL-RELATED"/>
    <property type="match status" value="1"/>
</dbReference>
<dbReference type="InterPro" id="IPR011066">
    <property type="entry name" value="MscS_channel_C_sf"/>
</dbReference>
<comment type="subcellular location">
    <subcellularLocation>
        <location evidence="1">Cell membrane</location>
        <topology evidence="1">Multi-pass membrane protein</topology>
    </subcellularLocation>
</comment>
<feature type="transmembrane region" description="Helical" evidence="6">
    <location>
        <begin position="147"/>
        <end position="166"/>
    </location>
</feature>
<dbReference type="OrthoDB" id="450694at2"/>
<evidence type="ECO:0000256" key="6">
    <source>
        <dbReference type="SAM" id="Phobius"/>
    </source>
</evidence>
<dbReference type="RefSeq" id="WP_127080960.1">
    <property type="nucleotide sequence ID" value="NZ_RSCL01000005.1"/>
</dbReference>
<dbReference type="PANTHER" id="PTHR30566">
    <property type="entry name" value="YNAI-RELATED MECHANOSENSITIVE ION CHANNEL"/>
    <property type="match status" value="1"/>
</dbReference>
<feature type="transmembrane region" description="Helical" evidence="6">
    <location>
        <begin position="172"/>
        <end position="195"/>
    </location>
</feature>
<proteinExistence type="predicted"/>
<dbReference type="GO" id="GO:0055085">
    <property type="term" value="P:transmembrane transport"/>
    <property type="evidence" value="ECO:0007669"/>
    <property type="project" value="InterPro"/>
</dbReference>
<keyword evidence="3 6" id="KW-0812">Transmembrane</keyword>
<keyword evidence="4 6" id="KW-1133">Transmembrane helix</keyword>
<keyword evidence="9" id="KW-1185">Reference proteome</keyword>
<dbReference type="InterPro" id="IPR023408">
    <property type="entry name" value="MscS_beta-dom_sf"/>
</dbReference>
<feature type="domain" description="Mechanosensitive ion channel MscS" evidence="7">
    <location>
        <begin position="198"/>
        <end position="266"/>
    </location>
</feature>
<name>A0A433VLX4_9CYAN</name>
<reference evidence="8" key="2">
    <citation type="journal article" date="2019" name="Genome Biol. Evol.">
        <title>Day and night: Metabolic profiles and evolutionary relationships of six axenic non-marine cyanobacteria.</title>
        <authorList>
            <person name="Will S.E."/>
            <person name="Henke P."/>
            <person name="Boedeker C."/>
            <person name="Huang S."/>
            <person name="Brinkmann H."/>
            <person name="Rohde M."/>
            <person name="Jarek M."/>
            <person name="Friedl T."/>
            <person name="Seufert S."/>
            <person name="Schumacher M."/>
            <person name="Overmann J."/>
            <person name="Neumann-Schaal M."/>
            <person name="Petersen J."/>
        </authorList>
    </citation>
    <scope>NUCLEOTIDE SEQUENCE [LARGE SCALE GENOMIC DNA]</scope>
    <source>
        <strain evidence="8">PCC 7102</strain>
    </source>
</reference>
<evidence type="ECO:0000313" key="9">
    <source>
        <dbReference type="Proteomes" id="UP000271624"/>
    </source>
</evidence>